<organism evidence="1 2">
    <name type="scientific">Stenotrophomonas humi</name>
    <dbReference type="NCBI Taxonomy" id="405444"/>
    <lineage>
        <taxon>Bacteria</taxon>
        <taxon>Pseudomonadati</taxon>
        <taxon>Pseudomonadota</taxon>
        <taxon>Gammaproteobacteria</taxon>
        <taxon>Lysobacterales</taxon>
        <taxon>Lysobacteraceae</taxon>
        <taxon>Stenotrophomonas</taxon>
    </lineage>
</organism>
<accession>A0A0R0CA56</accession>
<proteinExistence type="predicted"/>
<keyword evidence="2" id="KW-1185">Reference proteome</keyword>
<reference evidence="1 2" key="1">
    <citation type="submission" date="2015-05" db="EMBL/GenBank/DDBJ databases">
        <title>Genome sequencing and analysis of members of genus Stenotrophomonas.</title>
        <authorList>
            <person name="Patil P.P."/>
            <person name="Midha S."/>
            <person name="Patil P.B."/>
        </authorList>
    </citation>
    <scope>NUCLEOTIDE SEQUENCE [LARGE SCALE GENOMIC DNA]</scope>
    <source>
        <strain evidence="1 2">DSM 18929</strain>
    </source>
</reference>
<dbReference type="EMBL" id="LDJI01000021">
    <property type="protein sequence ID" value="KRG63538.1"/>
    <property type="molecule type" value="Genomic_DNA"/>
</dbReference>
<dbReference type="PATRIC" id="fig|405444.3.peg.1384"/>
<gene>
    <name evidence="1" type="ORF">ABB26_11485</name>
</gene>
<protein>
    <submittedName>
        <fullName evidence="1">Uncharacterized protein</fullName>
    </submittedName>
</protein>
<dbReference type="Proteomes" id="UP000050864">
    <property type="component" value="Unassembled WGS sequence"/>
</dbReference>
<dbReference type="RefSeq" id="WP_057634216.1">
    <property type="nucleotide sequence ID" value="NZ_LDJI01000021.1"/>
</dbReference>
<comment type="caution">
    <text evidence="1">The sequence shown here is derived from an EMBL/GenBank/DDBJ whole genome shotgun (WGS) entry which is preliminary data.</text>
</comment>
<dbReference type="AlphaFoldDB" id="A0A0R0CA56"/>
<evidence type="ECO:0000313" key="1">
    <source>
        <dbReference type="EMBL" id="KRG63538.1"/>
    </source>
</evidence>
<name>A0A0R0CA56_9GAMM</name>
<evidence type="ECO:0000313" key="2">
    <source>
        <dbReference type="Proteomes" id="UP000050864"/>
    </source>
</evidence>
<sequence length="113" mass="11891">MTFPDIFLDRIEANGIVVGINNAADIPVGTLFTQLVKVRVEGNPGSTTATELWSIPISLRITDAIIYRKSTAVVPRGWGVGLRLEGAGMEAVTDALNGKAAAEHVHLRAPGAA</sequence>
<dbReference type="STRING" id="405444.ABB26_11485"/>